<organism evidence="2 3">
    <name type="scientific">Arthrobotrys musiformis</name>
    <dbReference type="NCBI Taxonomy" id="47236"/>
    <lineage>
        <taxon>Eukaryota</taxon>
        <taxon>Fungi</taxon>
        <taxon>Dikarya</taxon>
        <taxon>Ascomycota</taxon>
        <taxon>Pezizomycotina</taxon>
        <taxon>Orbiliomycetes</taxon>
        <taxon>Orbiliales</taxon>
        <taxon>Orbiliaceae</taxon>
        <taxon>Arthrobotrys</taxon>
    </lineage>
</organism>
<feature type="region of interest" description="Disordered" evidence="1">
    <location>
        <begin position="215"/>
        <end position="285"/>
    </location>
</feature>
<feature type="compositionally biased region" description="Polar residues" evidence="1">
    <location>
        <begin position="232"/>
        <end position="250"/>
    </location>
</feature>
<sequence length="332" mass="36448">MRPKPFLKKLLCCFTAPQIQDGIEAPARPVQSPSADEIKGLGCTINGGPSQDALGSATMHELESGLHPSNPASTDRLENEDITRCPDFGTPEPLPNDEIYINTIDSLEITDKLLQPLEEADSPGSPNNQYSDDTRSIQESALGTEYEISDQLSPSPRCEQNQLSPDTTVCPPTATEENTSEECSILDTTMVIADLAVLNHTPGIKTWIDYQSDCNPGKPDEIETSSEHEDGSPTTPTPVASDSRSPSLLQLTPFKGVPSKYRRRDTGSVKRDYTKPRPKPIWTNAVDPNLRRPKFRDVPRVRSANAGEPFTRACCIQPTLHPPDQVRCTHHP</sequence>
<protein>
    <submittedName>
        <fullName evidence="2">Uncharacterized protein</fullName>
    </submittedName>
</protein>
<evidence type="ECO:0000256" key="1">
    <source>
        <dbReference type="SAM" id="MobiDB-lite"/>
    </source>
</evidence>
<feature type="compositionally biased region" description="Polar residues" evidence="1">
    <location>
        <begin position="150"/>
        <end position="167"/>
    </location>
</feature>
<feature type="region of interest" description="Disordered" evidence="1">
    <location>
        <begin position="26"/>
        <end position="97"/>
    </location>
</feature>
<feature type="region of interest" description="Disordered" evidence="1">
    <location>
        <begin position="148"/>
        <end position="181"/>
    </location>
</feature>
<evidence type="ECO:0000313" key="3">
    <source>
        <dbReference type="Proteomes" id="UP001370758"/>
    </source>
</evidence>
<keyword evidence="3" id="KW-1185">Reference proteome</keyword>
<reference evidence="2 3" key="1">
    <citation type="submission" date="2023-08" db="EMBL/GenBank/DDBJ databases">
        <authorList>
            <person name="Palmer J.M."/>
        </authorList>
    </citation>
    <scope>NUCLEOTIDE SEQUENCE [LARGE SCALE GENOMIC DNA]</scope>
    <source>
        <strain evidence="2 3">TWF481</strain>
    </source>
</reference>
<accession>A0AAV9VUS9</accession>
<dbReference type="EMBL" id="JAVHJL010000010">
    <property type="protein sequence ID" value="KAK6496966.1"/>
    <property type="molecule type" value="Genomic_DNA"/>
</dbReference>
<proteinExistence type="predicted"/>
<dbReference type="AlphaFoldDB" id="A0AAV9VUS9"/>
<feature type="compositionally biased region" description="Basic and acidic residues" evidence="1">
    <location>
        <begin position="264"/>
        <end position="275"/>
    </location>
</feature>
<dbReference type="Proteomes" id="UP001370758">
    <property type="component" value="Unassembled WGS sequence"/>
</dbReference>
<feature type="compositionally biased region" description="Basic and acidic residues" evidence="1">
    <location>
        <begin position="218"/>
        <end position="231"/>
    </location>
</feature>
<gene>
    <name evidence="2" type="ORF">TWF481_001945</name>
</gene>
<name>A0AAV9VUS9_9PEZI</name>
<feature type="compositionally biased region" description="Basic and acidic residues" evidence="1">
    <location>
        <begin position="75"/>
        <end position="84"/>
    </location>
</feature>
<evidence type="ECO:0000313" key="2">
    <source>
        <dbReference type="EMBL" id="KAK6496966.1"/>
    </source>
</evidence>
<comment type="caution">
    <text evidence="2">The sequence shown here is derived from an EMBL/GenBank/DDBJ whole genome shotgun (WGS) entry which is preliminary data.</text>
</comment>